<dbReference type="InterPro" id="IPR020422">
    <property type="entry name" value="TYR_PHOSPHATASE_DUAL_dom"/>
</dbReference>
<dbReference type="GO" id="GO:0017017">
    <property type="term" value="F:MAP kinase tyrosine/serine/threonine phosphatase activity"/>
    <property type="evidence" value="ECO:0007669"/>
    <property type="project" value="TreeGrafter"/>
</dbReference>
<dbReference type="Gene3D" id="3.90.190.10">
    <property type="entry name" value="Protein tyrosine phosphatase superfamily"/>
    <property type="match status" value="1"/>
</dbReference>
<dbReference type="GO" id="GO:0033550">
    <property type="term" value="F:MAP kinase tyrosine phosphatase activity"/>
    <property type="evidence" value="ECO:0007669"/>
    <property type="project" value="TreeGrafter"/>
</dbReference>
<feature type="domain" description="Tyrosine-protein phosphatase" evidence="6">
    <location>
        <begin position="471"/>
        <end position="629"/>
    </location>
</feature>
<evidence type="ECO:0000259" key="6">
    <source>
        <dbReference type="PROSITE" id="PS50054"/>
    </source>
</evidence>
<evidence type="ECO:0000256" key="1">
    <source>
        <dbReference type="ARBA" id="ARBA00008601"/>
    </source>
</evidence>
<organism evidence="8 9">
    <name type="scientific">Elysia marginata</name>
    <dbReference type="NCBI Taxonomy" id="1093978"/>
    <lineage>
        <taxon>Eukaryota</taxon>
        <taxon>Metazoa</taxon>
        <taxon>Spiralia</taxon>
        <taxon>Lophotrochozoa</taxon>
        <taxon>Mollusca</taxon>
        <taxon>Gastropoda</taxon>
        <taxon>Heterobranchia</taxon>
        <taxon>Euthyneura</taxon>
        <taxon>Panpulmonata</taxon>
        <taxon>Sacoglossa</taxon>
        <taxon>Placobranchoidea</taxon>
        <taxon>Plakobranchidae</taxon>
        <taxon>Elysia</taxon>
    </lineage>
</organism>
<dbReference type="InterPro" id="IPR000387">
    <property type="entry name" value="Tyr_Pase_dom"/>
</dbReference>
<keyword evidence="9" id="KW-1185">Reference proteome</keyword>
<dbReference type="PROSITE" id="PS50054">
    <property type="entry name" value="TYR_PHOSPHATASE_DUAL"/>
    <property type="match status" value="1"/>
</dbReference>
<feature type="compositionally biased region" description="Polar residues" evidence="5">
    <location>
        <begin position="68"/>
        <end position="77"/>
    </location>
</feature>
<keyword evidence="4" id="KW-0904">Protein phosphatase</keyword>
<name>A0AAV4GKB1_9GAST</name>
<dbReference type="InterPro" id="IPR029021">
    <property type="entry name" value="Prot-tyrosine_phosphatase-like"/>
</dbReference>
<feature type="region of interest" description="Disordered" evidence="5">
    <location>
        <begin position="631"/>
        <end position="653"/>
    </location>
</feature>
<dbReference type="Pfam" id="PF00782">
    <property type="entry name" value="DSPc"/>
    <property type="match status" value="1"/>
</dbReference>
<feature type="region of interest" description="Disordered" evidence="5">
    <location>
        <begin position="244"/>
        <end position="270"/>
    </location>
</feature>
<feature type="region of interest" description="Disordered" evidence="5">
    <location>
        <begin position="179"/>
        <end position="214"/>
    </location>
</feature>
<proteinExistence type="inferred from homology"/>
<comment type="caution">
    <text evidence="8">The sequence shown here is derived from an EMBL/GenBank/DDBJ whole genome shotgun (WGS) entry which is preliminary data.</text>
</comment>
<dbReference type="GO" id="GO:0005829">
    <property type="term" value="C:cytosol"/>
    <property type="evidence" value="ECO:0007669"/>
    <property type="project" value="TreeGrafter"/>
</dbReference>
<dbReference type="GO" id="GO:0008330">
    <property type="term" value="F:protein tyrosine/threonine phosphatase activity"/>
    <property type="evidence" value="ECO:0007669"/>
    <property type="project" value="TreeGrafter"/>
</dbReference>
<feature type="compositionally biased region" description="Basic and acidic residues" evidence="5">
    <location>
        <begin position="635"/>
        <end position="649"/>
    </location>
</feature>
<dbReference type="GO" id="GO:0043409">
    <property type="term" value="P:negative regulation of MAPK cascade"/>
    <property type="evidence" value="ECO:0007669"/>
    <property type="project" value="TreeGrafter"/>
</dbReference>
<evidence type="ECO:0000256" key="3">
    <source>
        <dbReference type="ARBA" id="ARBA00022801"/>
    </source>
</evidence>
<sequence>MVVVCLPEEHRGRPIHHPNSFLQRSISLRYTTGLTVLPPCSTQSVENKQHTAAHHLTNMAEFGASENGEPSPNSDVYRSSDDGRGSAYPPQSAARARRKLGRGDTKAWFNKSFDQAVLASKPKPQKVMRRQNSVTDFFQTMLTKSKSHLQDIFTSKKEKPNRCKDTSAFRLPREQLGSDRVPDAAGAESISVSSERLNENMKGGSPYSSGSLFRGDTQVSPIRVLHPPPEDYLVNLSPDPAVSTARALRRASGDKNRPPSPLSRSPNMDIFLSSKPLQHHRSLSYNANASEKSTTSPVHQQQKPTTKRTSLSFSAERSSVFGKLEPSSPTSPISASVRRKQMTQSASLSPSKSQGPRTVVTLSSYESYDSTEDEGEKGDREGARRSVCSAPPGRLSTCWDSPTSSSLLQTGKRTLVKSNSDTLARMENSSPAYLSASSPQLMYKALSDRSGLGNKSLTQFLVSGVKSVGSVMIRVTDYLFLGSVEAAYNEPILCKYDISSLIDMTNVNPSHVPAHKKSDCPCACVANKTPHFRSKLNIGVDDIEWENLEQYFDEINSFINAARRKGRRVLVFSYMGQSRAAAAVVQHLMTHFKMPYQDAMKVVRSKRPQIKMNSGFVKSLRRLEKRLGLSAEGDGLSKERDGHGDELGVKEGSPVVSRGSVEALEKQSPPHVVRGAWLEC</sequence>
<gene>
    <name evidence="8" type="ORF">ElyMa_000712900</name>
</gene>
<dbReference type="EMBL" id="BMAT01001470">
    <property type="protein sequence ID" value="GFR86157.1"/>
    <property type="molecule type" value="Genomic_DNA"/>
</dbReference>
<feature type="compositionally biased region" description="Polar residues" evidence="5">
    <location>
        <begin position="342"/>
        <end position="362"/>
    </location>
</feature>
<evidence type="ECO:0000313" key="8">
    <source>
        <dbReference type="EMBL" id="GFR86157.1"/>
    </source>
</evidence>
<dbReference type="SMART" id="SM00195">
    <property type="entry name" value="DSPc"/>
    <property type="match status" value="1"/>
</dbReference>
<evidence type="ECO:0000259" key="7">
    <source>
        <dbReference type="PROSITE" id="PS50056"/>
    </source>
</evidence>
<accession>A0AAV4GKB1</accession>
<comment type="similarity">
    <text evidence="1">Belongs to the protein-tyrosine phosphatase family. Non-receptor class dual specificity subfamily.</text>
</comment>
<feature type="compositionally biased region" description="Polar residues" evidence="5">
    <location>
        <begin position="287"/>
        <end position="317"/>
    </location>
</feature>
<dbReference type="CDD" id="cd14498">
    <property type="entry name" value="DSP"/>
    <property type="match status" value="1"/>
</dbReference>
<dbReference type="EC" id="3.1.3.48" evidence="2"/>
<reference evidence="8 9" key="1">
    <citation type="journal article" date="2021" name="Elife">
        <title>Chloroplast acquisition without the gene transfer in kleptoplastic sea slugs, Plakobranchus ocellatus.</title>
        <authorList>
            <person name="Maeda T."/>
            <person name="Takahashi S."/>
            <person name="Yoshida T."/>
            <person name="Shimamura S."/>
            <person name="Takaki Y."/>
            <person name="Nagai Y."/>
            <person name="Toyoda A."/>
            <person name="Suzuki Y."/>
            <person name="Arimoto A."/>
            <person name="Ishii H."/>
            <person name="Satoh N."/>
            <person name="Nishiyama T."/>
            <person name="Hasebe M."/>
            <person name="Maruyama T."/>
            <person name="Minagawa J."/>
            <person name="Obokata J."/>
            <person name="Shigenobu S."/>
        </authorList>
    </citation>
    <scope>NUCLEOTIDE SEQUENCE [LARGE SCALE GENOMIC DNA]</scope>
</reference>
<keyword evidence="3" id="KW-0378">Hydrolase</keyword>
<evidence type="ECO:0000256" key="2">
    <source>
        <dbReference type="ARBA" id="ARBA00013064"/>
    </source>
</evidence>
<feature type="region of interest" description="Disordered" evidence="5">
    <location>
        <begin position="63"/>
        <end position="102"/>
    </location>
</feature>
<dbReference type="PANTHER" id="PTHR10159">
    <property type="entry name" value="DUAL SPECIFICITY PROTEIN PHOSPHATASE"/>
    <property type="match status" value="1"/>
</dbReference>
<evidence type="ECO:0000256" key="4">
    <source>
        <dbReference type="ARBA" id="ARBA00022912"/>
    </source>
</evidence>
<evidence type="ECO:0000313" key="9">
    <source>
        <dbReference type="Proteomes" id="UP000762676"/>
    </source>
</evidence>
<feature type="domain" description="Tyrosine specific protein phosphatases" evidence="7">
    <location>
        <begin position="549"/>
        <end position="610"/>
    </location>
</feature>
<dbReference type="Proteomes" id="UP000762676">
    <property type="component" value="Unassembled WGS sequence"/>
</dbReference>
<dbReference type="SUPFAM" id="SSF52799">
    <property type="entry name" value="(Phosphotyrosine protein) phosphatases II"/>
    <property type="match status" value="1"/>
</dbReference>
<dbReference type="PROSITE" id="PS50056">
    <property type="entry name" value="TYR_PHOSPHATASE_2"/>
    <property type="match status" value="1"/>
</dbReference>
<evidence type="ECO:0000256" key="5">
    <source>
        <dbReference type="SAM" id="MobiDB-lite"/>
    </source>
</evidence>
<dbReference type="InterPro" id="IPR000340">
    <property type="entry name" value="Dual-sp_phosphatase_cat-dom"/>
</dbReference>
<protein>
    <recommendedName>
        <fullName evidence="2">protein-tyrosine-phosphatase</fullName>
        <ecNumber evidence="2">3.1.3.48</ecNumber>
    </recommendedName>
</protein>
<dbReference type="AlphaFoldDB" id="A0AAV4GKB1"/>
<feature type="region of interest" description="Disordered" evidence="5">
    <location>
        <begin position="287"/>
        <end position="405"/>
    </location>
</feature>
<dbReference type="PANTHER" id="PTHR10159:SF519">
    <property type="entry name" value="DUAL SPECIFICITY PROTEIN PHOSPHATASE MPK3"/>
    <property type="match status" value="1"/>
</dbReference>